<dbReference type="RefSeq" id="WP_284238565.1">
    <property type="nucleotide sequence ID" value="NZ_BSSQ01000009.1"/>
</dbReference>
<protein>
    <submittedName>
        <fullName evidence="1">Uncharacterized protein</fullName>
    </submittedName>
</protein>
<reference evidence="1 2" key="1">
    <citation type="submission" date="2023-03" db="EMBL/GenBank/DDBJ databases">
        <title>Draft genome sequence of the bacteria which degrade cell wall of Tricholomamatutake.</title>
        <authorList>
            <person name="Konishi Y."/>
            <person name="Fukuta Y."/>
            <person name="Shirasaka N."/>
        </authorList>
    </citation>
    <scope>NUCLEOTIDE SEQUENCE [LARGE SCALE GENOMIC DNA]</scope>
    <source>
        <strain evidence="2">mu1</strain>
    </source>
</reference>
<accession>A0ABQ6GA29</accession>
<evidence type="ECO:0000313" key="1">
    <source>
        <dbReference type="EMBL" id="GLX67809.1"/>
    </source>
</evidence>
<keyword evidence="2" id="KW-1185">Reference proteome</keyword>
<organism evidence="1 2">
    <name type="scientific">Paenibacillus glycanilyticus</name>
    <dbReference type="NCBI Taxonomy" id="126569"/>
    <lineage>
        <taxon>Bacteria</taxon>
        <taxon>Bacillati</taxon>
        <taxon>Bacillota</taxon>
        <taxon>Bacilli</taxon>
        <taxon>Bacillales</taxon>
        <taxon>Paenibacillaceae</taxon>
        <taxon>Paenibacillus</taxon>
    </lineage>
</organism>
<gene>
    <name evidence="1" type="ORF">MU1_21540</name>
</gene>
<dbReference type="Proteomes" id="UP001157114">
    <property type="component" value="Unassembled WGS sequence"/>
</dbReference>
<dbReference type="EMBL" id="BSSQ01000009">
    <property type="protein sequence ID" value="GLX67809.1"/>
    <property type="molecule type" value="Genomic_DNA"/>
</dbReference>
<comment type="caution">
    <text evidence="1">The sequence shown here is derived from an EMBL/GenBank/DDBJ whole genome shotgun (WGS) entry which is preliminary data.</text>
</comment>
<name>A0ABQ6GA29_9BACL</name>
<sequence>MRYIVILILLAYVVLLIVGGKPLAGKGWRMDLAVYIGLLTWSTFIAVGLAVDWSAASFWTSVTIVNFGLEPLRQLLQGMIGWSFE</sequence>
<proteinExistence type="predicted"/>
<evidence type="ECO:0000313" key="2">
    <source>
        <dbReference type="Proteomes" id="UP001157114"/>
    </source>
</evidence>